<reference evidence="1" key="1">
    <citation type="journal article" date="2022" name="Plant J.">
        <title>Strategies of tolerance reflected in two North American maple genomes.</title>
        <authorList>
            <person name="McEvoy S.L."/>
            <person name="Sezen U.U."/>
            <person name="Trouern-Trend A."/>
            <person name="McMahon S.M."/>
            <person name="Schaberg P.G."/>
            <person name="Yang J."/>
            <person name="Wegrzyn J.L."/>
            <person name="Swenson N.G."/>
        </authorList>
    </citation>
    <scope>NUCLEOTIDE SEQUENCE</scope>
    <source>
        <strain evidence="1">91603</strain>
    </source>
</reference>
<comment type="caution">
    <text evidence="1">The sequence shown here is derived from an EMBL/GenBank/DDBJ whole genome shotgun (WGS) entry which is preliminary data.</text>
</comment>
<dbReference type="Proteomes" id="UP001064489">
    <property type="component" value="Chromosome 3"/>
</dbReference>
<name>A0AAD5J789_ACENE</name>
<evidence type="ECO:0000313" key="1">
    <source>
        <dbReference type="EMBL" id="KAI9187073.1"/>
    </source>
</evidence>
<protein>
    <submittedName>
        <fullName evidence="1">Uncharacterized protein</fullName>
    </submittedName>
</protein>
<organism evidence="1 2">
    <name type="scientific">Acer negundo</name>
    <name type="common">Box elder</name>
    <dbReference type="NCBI Taxonomy" id="4023"/>
    <lineage>
        <taxon>Eukaryota</taxon>
        <taxon>Viridiplantae</taxon>
        <taxon>Streptophyta</taxon>
        <taxon>Embryophyta</taxon>
        <taxon>Tracheophyta</taxon>
        <taxon>Spermatophyta</taxon>
        <taxon>Magnoliopsida</taxon>
        <taxon>eudicotyledons</taxon>
        <taxon>Gunneridae</taxon>
        <taxon>Pentapetalae</taxon>
        <taxon>rosids</taxon>
        <taxon>malvids</taxon>
        <taxon>Sapindales</taxon>
        <taxon>Sapindaceae</taxon>
        <taxon>Hippocastanoideae</taxon>
        <taxon>Acereae</taxon>
        <taxon>Acer</taxon>
    </lineage>
</organism>
<gene>
    <name evidence="1" type="ORF">LWI28_024101</name>
</gene>
<evidence type="ECO:0000313" key="2">
    <source>
        <dbReference type="Proteomes" id="UP001064489"/>
    </source>
</evidence>
<reference evidence="1" key="2">
    <citation type="submission" date="2023-02" db="EMBL/GenBank/DDBJ databases">
        <authorList>
            <person name="Swenson N.G."/>
            <person name="Wegrzyn J.L."/>
            <person name="Mcevoy S.L."/>
        </authorList>
    </citation>
    <scope>NUCLEOTIDE SEQUENCE</scope>
    <source>
        <strain evidence="1">91603</strain>
        <tissue evidence="1">Leaf</tissue>
    </source>
</reference>
<dbReference type="EMBL" id="JAJSOW010000100">
    <property type="protein sequence ID" value="KAI9187073.1"/>
    <property type="molecule type" value="Genomic_DNA"/>
</dbReference>
<sequence>MQPDDSQRADLNQIVTVENCDRPPPKTGVLVDLVSRLAFVLVDDRRSETTDLHRRFLVGFLGGSTKGTAGGLSDVTLVAAGALFGVVEMTRLKPAAAGAVAVAGAAATISTVAAGAAGLV</sequence>
<keyword evidence="2" id="KW-1185">Reference proteome</keyword>
<dbReference type="AlphaFoldDB" id="A0AAD5J789"/>
<proteinExistence type="predicted"/>
<accession>A0AAD5J789</accession>